<dbReference type="Pfam" id="PF13185">
    <property type="entry name" value="GAF_2"/>
    <property type="match status" value="1"/>
</dbReference>
<feature type="domain" description="PAS" evidence="1">
    <location>
        <begin position="9"/>
        <end position="38"/>
    </location>
</feature>
<dbReference type="CDD" id="cd00130">
    <property type="entry name" value="PAS"/>
    <property type="match status" value="1"/>
</dbReference>
<accession>A0ABT8MAF8</accession>
<dbReference type="Gene3D" id="3.30.450.40">
    <property type="match status" value="1"/>
</dbReference>
<dbReference type="InterPro" id="IPR003018">
    <property type="entry name" value="GAF"/>
</dbReference>
<organism evidence="2 3">
    <name type="scientific">Methanoculleus frigidifontis</name>
    <dbReference type="NCBI Taxonomy" id="2584085"/>
    <lineage>
        <taxon>Archaea</taxon>
        <taxon>Methanobacteriati</taxon>
        <taxon>Methanobacteriota</taxon>
        <taxon>Stenosarchaea group</taxon>
        <taxon>Methanomicrobia</taxon>
        <taxon>Methanomicrobiales</taxon>
        <taxon>Methanomicrobiaceae</taxon>
        <taxon>Methanoculleus</taxon>
    </lineage>
</organism>
<dbReference type="InterPro" id="IPR013767">
    <property type="entry name" value="PAS_fold"/>
</dbReference>
<dbReference type="InterPro" id="IPR000014">
    <property type="entry name" value="PAS"/>
</dbReference>
<dbReference type="InterPro" id="IPR029016">
    <property type="entry name" value="GAF-like_dom_sf"/>
</dbReference>
<dbReference type="InterPro" id="IPR035965">
    <property type="entry name" value="PAS-like_dom_sf"/>
</dbReference>
<dbReference type="SMART" id="SM00065">
    <property type="entry name" value="GAF"/>
    <property type="match status" value="1"/>
</dbReference>
<dbReference type="SMART" id="SM00091">
    <property type="entry name" value="PAS"/>
    <property type="match status" value="1"/>
</dbReference>
<dbReference type="Pfam" id="PF00989">
    <property type="entry name" value="PAS"/>
    <property type="match status" value="1"/>
</dbReference>
<dbReference type="EMBL" id="VCYH01000005">
    <property type="protein sequence ID" value="MDN7024918.1"/>
    <property type="molecule type" value="Genomic_DNA"/>
</dbReference>
<proteinExistence type="predicted"/>
<comment type="caution">
    <text evidence="2">The sequence shown here is derived from an EMBL/GenBank/DDBJ whole genome shotgun (WGS) entry which is preliminary data.</text>
</comment>
<name>A0ABT8MAF8_9EURY</name>
<dbReference type="SUPFAM" id="SSF55781">
    <property type="entry name" value="GAF domain-like"/>
    <property type="match status" value="1"/>
</dbReference>
<keyword evidence="3" id="KW-1185">Reference proteome</keyword>
<dbReference type="RefSeq" id="WP_301664045.1">
    <property type="nucleotide sequence ID" value="NZ_VCYH01000005.1"/>
</dbReference>
<dbReference type="SUPFAM" id="SSF55785">
    <property type="entry name" value="PYP-like sensor domain (PAS domain)"/>
    <property type="match status" value="1"/>
</dbReference>
<dbReference type="PROSITE" id="PS50112">
    <property type="entry name" value="PAS"/>
    <property type="match status" value="1"/>
</dbReference>
<evidence type="ECO:0000259" key="1">
    <source>
        <dbReference type="PROSITE" id="PS50112"/>
    </source>
</evidence>
<dbReference type="Proteomes" id="UP001168338">
    <property type="component" value="Unassembled WGS sequence"/>
</dbReference>
<reference evidence="2" key="1">
    <citation type="submission" date="2019-05" db="EMBL/GenBank/DDBJ databases">
        <title>Methanoculleus sp. FWC-SCC1, a methanogenic archaeon isolated from deep marine cold seep.</title>
        <authorList>
            <person name="Chen Y.-W."/>
            <person name="Chen S.-C."/>
            <person name="Teng N.-H."/>
            <person name="Lai M.-C."/>
        </authorList>
    </citation>
    <scope>NUCLEOTIDE SEQUENCE</scope>
    <source>
        <strain evidence="2">FWC-SCC1</strain>
    </source>
</reference>
<gene>
    <name evidence="2" type="ORF">FGU65_08460</name>
</gene>
<sequence length="377" mass="41551">MERIPDPCRIIQAIPDPMVVLNAQGMILYANQAFSSLFPEPSGNDLRGRSIFTVTAGLSAEGCIQSLLEQVWKTGHAESRLPPIGARYGKATGSLLVGGERAALLMLHEYADSREAEEMVSCRDRQVQIISRIIAAATSSMTLDEILSTSLEETLTMLDFDAGAVYLINTATGMADLKAFSGIHNLYFTGVQVLDPAEPLIRDVLVDGKAQYFEQYMDVDHDHGEDGIFSLAKVPITIGDDVLGVICIASSNRYRFSPLEKEILEAIGRKIGGAVRRGLLQDQIHEKHSALIGYITETTNRVIIPAELLQGNLIAIRQRFADIPDLPDDLLTELCIQIRIAEQILRNLHDLNTAIVEERTEIPSIFRDFLLREGHAG</sequence>
<protein>
    <submittedName>
        <fullName evidence="2">GAF domain-containing protein</fullName>
    </submittedName>
</protein>
<evidence type="ECO:0000313" key="2">
    <source>
        <dbReference type="EMBL" id="MDN7024918.1"/>
    </source>
</evidence>
<evidence type="ECO:0000313" key="3">
    <source>
        <dbReference type="Proteomes" id="UP001168338"/>
    </source>
</evidence>
<dbReference type="Gene3D" id="3.30.450.20">
    <property type="entry name" value="PAS domain"/>
    <property type="match status" value="1"/>
</dbReference>